<dbReference type="Pfam" id="PF13472">
    <property type="entry name" value="Lipase_GDSL_2"/>
    <property type="match status" value="1"/>
</dbReference>
<comment type="caution">
    <text evidence="2">The sequence shown here is derived from an EMBL/GenBank/DDBJ whole genome shotgun (WGS) entry which is preliminary data.</text>
</comment>
<evidence type="ECO:0000259" key="1">
    <source>
        <dbReference type="Pfam" id="PF13472"/>
    </source>
</evidence>
<name>A0A917SE13_9ACTN</name>
<keyword evidence="2" id="KW-0378">Hydrolase</keyword>
<dbReference type="PANTHER" id="PTHR37981:SF1">
    <property type="entry name" value="SGNH HYDROLASE-TYPE ESTERASE DOMAIN-CONTAINING PROTEIN"/>
    <property type="match status" value="1"/>
</dbReference>
<dbReference type="RefSeq" id="WP_188896410.1">
    <property type="nucleotide sequence ID" value="NZ_BMMZ01000008.1"/>
</dbReference>
<dbReference type="PANTHER" id="PTHR37981">
    <property type="entry name" value="LIPASE 2"/>
    <property type="match status" value="1"/>
</dbReference>
<proteinExistence type="predicted"/>
<evidence type="ECO:0000313" key="3">
    <source>
        <dbReference type="Proteomes" id="UP000613840"/>
    </source>
</evidence>
<keyword evidence="3" id="KW-1185">Reference proteome</keyword>
<reference evidence="2" key="1">
    <citation type="journal article" date="2014" name="Int. J. Syst. Evol. Microbiol.">
        <title>Complete genome sequence of Corynebacterium casei LMG S-19264T (=DSM 44701T), isolated from a smear-ripened cheese.</title>
        <authorList>
            <consortium name="US DOE Joint Genome Institute (JGI-PGF)"/>
            <person name="Walter F."/>
            <person name="Albersmeier A."/>
            <person name="Kalinowski J."/>
            <person name="Ruckert C."/>
        </authorList>
    </citation>
    <scope>NUCLEOTIDE SEQUENCE</scope>
    <source>
        <strain evidence="2">CGMCC 4.7306</strain>
    </source>
</reference>
<organism evidence="2 3">
    <name type="scientific">Microlunatus endophyticus</name>
    <dbReference type="NCBI Taxonomy" id="1716077"/>
    <lineage>
        <taxon>Bacteria</taxon>
        <taxon>Bacillati</taxon>
        <taxon>Actinomycetota</taxon>
        <taxon>Actinomycetes</taxon>
        <taxon>Propionibacteriales</taxon>
        <taxon>Propionibacteriaceae</taxon>
        <taxon>Microlunatus</taxon>
    </lineage>
</organism>
<dbReference type="AlphaFoldDB" id="A0A917SE13"/>
<dbReference type="CDD" id="cd01823">
    <property type="entry name" value="SEST_like"/>
    <property type="match status" value="1"/>
</dbReference>
<dbReference type="Proteomes" id="UP000613840">
    <property type="component" value="Unassembled WGS sequence"/>
</dbReference>
<dbReference type="GO" id="GO:0019433">
    <property type="term" value="P:triglyceride catabolic process"/>
    <property type="evidence" value="ECO:0007669"/>
    <property type="project" value="TreeGrafter"/>
</dbReference>
<sequence>MNPAHAIRRVALIGSSFAAGPDIDPIIEATAGRSGNNYGEIVARHLGATIADLAVSGATTANMLSTVQRFGRRRFPPQVPQLPDDVELVMITGGGNDLGYLQSIMPAAMAGRFDGSVITRPLALATRLIFGTPEGKDAEVAASGLTQVVRAVRDRAPGARVVLVGYPVLFGADSLTDPQERIRPADLAAIKEIGRRLDQAYELAAERTGAELIKTWEFSHGHAAGSAEPWVNGIRGVPGDGAALHPNAAGHRALADAVLALLRTDGPRRTAADRR</sequence>
<protein>
    <submittedName>
        <fullName evidence="2">Hydrolase</fullName>
    </submittedName>
</protein>
<dbReference type="Gene3D" id="3.40.50.1110">
    <property type="entry name" value="SGNH hydrolase"/>
    <property type="match status" value="1"/>
</dbReference>
<reference evidence="2" key="2">
    <citation type="submission" date="2020-09" db="EMBL/GenBank/DDBJ databases">
        <authorList>
            <person name="Sun Q."/>
            <person name="Zhou Y."/>
        </authorList>
    </citation>
    <scope>NUCLEOTIDE SEQUENCE</scope>
    <source>
        <strain evidence="2">CGMCC 4.7306</strain>
    </source>
</reference>
<dbReference type="InterPro" id="IPR013830">
    <property type="entry name" value="SGNH_hydro"/>
</dbReference>
<feature type="domain" description="SGNH hydrolase-type esterase" evidence="1">
    <location>
        <begin position="12"/>
        <end position="253"/>
    </location>
</feature>
<dbReference type="InterPro" id="IPR037460">
    <property type="entry name" value="SEST-like"/>
</dbReference>
<dbReference type="SUPFAM" id="SSF52266">
    <property type="entry name" value="SGNH hydrolase"/>
    <property type="match status" value="1"/>
</dbReference>
<gene>
    <name evidence="2" type="ORF">GCM10011575_32420</name>
</gene>
<evidence type="ECO:0000313" key="2">
    <source>
        <dbReference type="EMBL" id="GGL71615.1"/>
    </source>
</evidence>
<dbReference type="InterPro" id="IPR036514">
    <property type="entry name" value="SGNH_hydro_sf"/>
</dbReference>
<accession>A0A917SE13</accession>
<dbReference type="EMBL" id="BMMZ01000008">
    <property type="protein sequence ID" value="GGL71615.1"/>
    <property type="molecule type" value="Genomic_DNA"/>
</dbReference>
<dbReference type="GO" id="GO:0004806">
    <property type="term" value="F:triacylglycerol lipase activity"/>
    <property type="evidence" value="ECO:0007669"/>
    <property type="project" value="TreeGrafter"/>
</dbReference>